<keyword evidence="2" id="KW-1185">Reference proteome</keyword>
<proteinExistence type="predicted"/>
<protein>
    <submittedName>
        <fullName evidence="1">Uncharacterized protein</fullName>
    </submittedName>
</protein>
<sequence>MSRRSDHRTTIRGTPEEHALIEAATGGTPKSAVLRQADLAQAAKRRRTAQRVPAETTNVRAKTLALLMTRPRVAQFKRAAKAAEDQPVLDDDLRAKIRDCHAFLKELRDQLLDALRGIASFGWHWG</sequence>
<dbReference type="STRING" id="1454373.ACMU_14640"/>
<evidence type="ECO:0000313" key="2">
    <source>
        <dbReference type="Proteomes" id="UP000026249"/>
    </source>
</evidence>
<dbReference type="Proteomes" id="UP000026249">
    <property type="component" value="Unassembled WGS sequence"/>
</dbReference>
<organism evidence="1 2">
    <name type="scientific">Actibacterium mucosum KCTC 23349</name>
    <dbReference type="NCBI Taxonomy" id="1454373"/>
    <lineage>
        <taxon>Bacteria</taxon>
        <taxon>Pseudomonadati</taxon>
        <taxon>Pseudomonadota</taxon>
        <taxon>Alphaproteobacteria</taxon>
        <taxon>Rhodobacterales</taxon>
        <taxon>Roseobacteraceae</taxon>
        <taxon>Actibacterium</taxon>
    </lineage>
</organism>
<dbReference type="EMBL" id="JFKE01000005">
    <property type="protein sequence ID" value="KAJ54994.1"/>
    <property type="molecule type" value="Genomic_DNA"/>
</dbReference>
<name>A0A037ZHA2_9RHOB</name>
<dbReference type="AlphaFoldDB" id="A0A037ZHA2"/>
<accession>A0A037ZHA2</accession>
<comment type="caution">
    <text evidence="1">The sequence shown here is derived from an EMBL/GenBank/DDBJ whole genome shotgun (WGS) entry which is preliminary data.</text>
</comment>
<evidence type="ECO:0000313" key="1">
    <source>
        <dbReference type="EMBL" id="KAJ54994.1"/>
    </source>
</evidence>
<gene>
    <name evidence="1" type="ORF">ACMU_14640</name>
</gene>
<reference evidence="1 2" key="1">
    <citation type="submission" date="2014-03" db="EMBL/GenBank/DDBJ databases">
        <title>Draft Genome Sequence of Actibacterium mucosum KCTC 23349, a Marine Alphaproteobacterium with Complex Ionic Requirements Isolated from Mediterranean Seawater at Malvarrosa Beach, Valencia, Spain.</title>
        <authorList>
            <person name="Arahal D.R."/>
            <person name="Shao Z."/>
            <person name="Lai Q."/>
            <person name="Pujalte M.J."/>
        </authorList>
    </citation>
    <scope>NUCLEOTIDE SEQUENCE [LARGE SCALE GENOMIC DNA]</scope>
    <source>
        <strain evidence="1 2">KCTC 23349</strain>
    </source>
</reference>